<feature type="transmembrane region" description="Helical" evidence="1">
    <location>
        <begin position="72"/>
        <end position="91"/>
    </location>
</feature>
<feature type="transmembrane region" description="Helical" evidence="1">
    <location>
        <begin position="20"/>
        <end position="42"/>
    </location>
</feature>
<keyword evidence="3" id="KW-1185">Reference proteome</keyword>
<accession>A0A8T8E824</accession>
<keyword evidence="1" id="KW-0472">Membrane</keyword>
<evidence type="ECO:0000313" key="2">
    <source>
        <dbReference type="EMBL" id="QRV17879.1"/>
    </source>
</evidence>
<dbReference type="OrthoDB" id="371890at2157"/>
<dbReference type="GeneID" id="62878285"/>
<sequence>MGFIIPSVFVFDGTLLAQGSLSHILLVASVATVGTVSIAAGLNTSNVGWVKRFGLVAAGVGMYSPSYLPYSLGLVLFVFLSWGYIGGVVNARPSIGPFENRE</sequence>
<dbReference type="KEGG" id="hsal:JMJ58_24135"/>
<gene>
    <name evidence="2" type="ORF">JMJ58_24135</name>
</gene>
<name>A0A8T8E824_9EURY</name>
<dbReference type="RefSeq" id="WP_204749805.1">
    <property type="nucleotide sequence ID" value="NZ_CP069192.1"/>
</dbReference>
<dbReference type="EMBL" id="CP069192">
    <property type="protein sequence ID" value="QRV17879.1"/>
    <property type="molecule type" value="Genomic_DNA"/>
</dbReference>
<dbReference type="Proteomes" id="UP000637819">
    <property type="component" value="Plasmid pHTS280.6"/>
</dbReference>
<proteinExistence type="predicted"/>
<protein>
    <submittedName>
        <fullName evidence="2">Uncharacterized protein</fullName>
    </submittedName>
</protein>
<organism evidence="2 3">
    <name type="scientific">Haloterrigena salifodinae</name>
    <dbReference type="NCBI Taxonomy" id="2675099"/>
    <lineage>
        <taxon>Archaea</taxon>
        <taxon>Methanobacteriati</taxon>
        <taxon>Methanobacteriota</taxon>
        <taxon>Stenosarchaea group</taxon>
        <taxon>Halobacteria</taxon>
        <taxon>Halobacteriales</taxon>
        <taxon>Natrialbaceae</taxon>
        <taxon>Haloterrigena</taxon>
    </lineage>
</organism>
<dbReference type="AlphaFoldDB" id="A0A8T8E824"/>
<keyword evidence="2" id="KW-0614">Plasmid</keyword>
<evidence type="ECO:0000256" key="1">
    <source>
        <dbReference type="SAM" id="Phobius"/>
    </source>
</evidence>
<evidence type="ECO:0000313" key="3">
    <source>
        <dbReference type="Proteomes" id="UP000637819"/>
    </source>
</evidence>
<reference evidence="2 3" key="1">
    <citation type="submission" date="2021-01" db="EMBL/GenBank/DDBJ databases">
        <title>Genome Sequence and Methylation Pattern of Haloterrigena salifodinae BOL5-1, An Extremely Halophilic Archaeon from a Bolivian Salt Mine.</title>
        <authorList>
            <person name="DasSarma P."/>
            <person name="Anton B.P."/>
            <person name="DasSarma S.L."/>
            <person name="von Ehrenheim H.A.L."/>
            <person name="Martinez F.L."/>
            <person name="Guzman D."/>
            <person name="Roberts R.J."/>
            <person name="DasSarma S."/>
        </authorList>
    </citation>
    <scope>NUCLEOTIDE SEQUENCE [LARGE SCALE GENOMIC DNA]</scope>
    <source>
        <strain evidence="2 3">BOL5-1</strain>
        <plasmid evidence="2 3">pHTS280.6</plasmid>
    </source>
</reference>
<keyword evidence="1" id="KW-0812">Transmembrane</keyword>
<geneLocation type="plasmid" evidence="2 3">
    <name>pHTS280.6</name>
</geneLocation>
<keyword evidence="1" id="KW-1133">Transmembrane helix</keyword>